<dbReference type="OMA" id="CLPINTI"/>
<dbReference type="AlphaFoldDB" id="H2ZNJ5"/>
<dbReference type="Ensembl" id="ENSCSAVT00000019368.1">
    <property type="protein sequence ID" value="ENSCSAVP00000019161.1"/>
    <property type="gene ID" value="ENSCSAVG00000011257.1"/>
</dbReference>
<feature type="domain" description="NUP160 C-terminal TPR" evidence="1">
    <location>
        <begin position="226"/>
        <end position="465"/>
    </location>
</feature>
<dbReference type="InParanoid" id="H2ZNJ5"/>
<dbReference type="Proteomes" id="UP000007875">
    <property type="component" value="Unassembled WGS sequence"/>
</dbReference>
<proteinExistence type="predicted"/>
<dbReference type="Pfam" id="PF23354">
    <property type="entry name" value="TPR_NUP160_120_M"/>
    <property type="match status" value="1"/>
</dbReference>
<reference evidence="3" key="3">
    <citation type="submission" date="2025-09" db="UniProtKB">
        <authorList>
            <consortium name="Ensembl"/>
        </authorList>
    </citation>
    <scope>IDENTIFICATION</scope>
</reference>
<name>H2ZNJ5_CIOSA</name>
<dbReference type="InterPro" id="IPR056536">
    <property type="entry name" value="TPR_NUP160_C"/>
</dbReference>
<organism evidence="3 4">
    <name type="scientific">Ciona savignyi</name>
    <name type="common">Pacific transparent sea squirt</name>
    <dbReference type="NCBI Taxonomy" id="51511"/>
    <lineage>
        <taxon>Eukaryota</taxon>
        <taxon>Metazoa</taxon>
        <taxon>Chordata</taxon>
        <taxon>Tunicata</taxon>
        <taxon>Ascidiacea</taxon>
        <taxon>Phlebobranchia</taxon>
        <taxon>Cionidae</taxon>
        <taxon>Ciona</taxon>
    </lineage>
</organism>
<dbReference type="InterPro" id="IPR021717">
    <property type="entry name" value="Nucleoporin_Nup160"/>
</dbReference>
<dbReference type="GO" id="GO:0005643">
    <property type="term" value="C:nuclear pore"/>
    <property type="evidence" value="ECO:0007669"/>
    <property type="project" value="TreeGrafter"/>
</dbReference>
<dbReference type="GeneTree" id="ENSGT00390000000972"/>
<dbReference type="HOGENOM" id="CLU_004612_1_0_1"/>
<sequence length="468" mass="54483">MTQREIQVLYFTKVLSTFEKLGLHEQVIALATHAVGKAASNDPNLPILCSSLFRQTLQLERYDEAYQAILLNPNREHRKDCLRTMVVAMCERGEYKRLIEHSYDSMLDDLVSILDHRARSSDIFNKFYDILFSFHVYRGNYRRAALAMYEKSCRLQHVPPNPTTLHLKQMCLITTISSLRLVDCDNQWLLLPMPANQSQISQSPKHNTLKEPLSPHKVQPKPCIVELKQLQNELLLLEARIKLMSDVNELKVGVGASANETVTLLVHNSFFNDAFVICEKFQLKKQIVFEALCTRCIHASYLNDDAQVRTWLRKNSRSGVQLRDEMWWFMKDSLEVHGDVSIHKSLYYRAVLETMLSYSFPLPAWFLNYYKQLNCAELLRMLMCYDWLELSTRISIEFLEALQGVRPDQFALKSSLVNHGKQVWHPRNEILQLLELLEDMASHGNYSELLESLESTYEEYLNKIKDLV</sequence>
<evidence type="ECO:0000259" key="2">
    <source>
        <dbReference type="Pfam" id="PF23354"/>
    </source>
</evidence>
<accession>H2ZNJ5</accession>
<reference evidence="3" key="2">
    <citation type="submission" date="2025-08" db="UniProtKB">
        <authorList>
            <consortium name="Ensembl"/>
        </authorList>
    </citation>
    <scope>IDENTIFICATION</scope>
</reference>
<dbReference type="PANTHER" id="PTHR21286:SF0">
    <property type="entry name" value="NUCLEAR PORE COMPLEX PROTEIN NUP160"/>
    <property type="match status" value="1"/>
</dbReference>
<dbReference type="eggNOG" id="KOG4521">
    <property type="taxonomic scope" value="Eukaryota"/>
</dbReference>
<dbReference type="InterPro" id="IPR056535">
    <property type="entry name" value="TPR_NUP160_M"/>
</dbReference>
<reference evidence="4" key="1">
    <citation type="submission" date="2003-08" db="EMBL/GenBank/DDBJ databases">
        <authorList>
            <person name="Birren B."/>
            <person name="Nusbaum C."/>
            <person name="Abebe A."/>
            <person name="Abouelleil A."/>
            <person name="Adekoya E."/>
            <person name="Ait-zahra M."/>
            <person name="Allen N."/>
            <person name="Allen T."/>
            <person name="An P."/>
            <person name="Anderson M."/>
            <person name="Anderson S."/>
            <person name="Arachchi H."/>
            <person name="Armbruster J."/>
            <person name="Bachantsang P."/>
            <person name="Baldwin J."/>
            <person name="Barry A."/>
            <person name="Bayul T."/>
            <person name="Blitshsteyn B."/>
            <person name="Bloom T."/>
            <person name="Blye J."/>
            <person name="Boguslavskiy L."/>
            <person name="Borowsky M."/>
            <person name="Boukhgalter B."/>
            <person name="Brunache A."/>
            <person name="Butler J."/>
            <person name="Calixte N."/>
            <person name="Calvo S."/>
            <person name="Camarata J."/>
            <person name="Campo K."/>
            <person name="Chang J."/>
            <person name="Cheshatsang Y."/>
            <person name="Citroen M."/>
            <person name="Collymore A."/>
            <person name="Considine T."/>
            <person name="Cook A."/>
            <person name="Cooke P."/>
            <person name="Corum B."/>
            <person name="Cuomo C."/>
            <person name="David R."/>
            <person name="Dawoe T."/>
            <person name="Degray S."/>
            <person name="Dodge S."/>
            <person name="Dooley K."/>
            <person name="Dorje P."/>
            <person name="Dorjee K."/>
            <person name="Dorris L."/>
            <person name="Duffey N."/>
            <person name="Dupes A."/>
            <person name="Elkins T."/>
            <person name="Engels R."/>
            <person name="Erickson J."/>
            <person name="Farina A."/>
            <person name="Faro S."/>
            <person name="Ferreira P."/>
            <person name="Fischer H."/>
            <person name="Fitzgerald M."/>
            <person name="Foley K."/>
            <person name="Gage D."/>
            <person name="Galagan J."/>
            <person name="Gearin G."/>
            <person name="Gnerre S."/>
            <person name="Gnirke A."/>
            <person name="Goyette A."/>
            <person name="Graham J."/>
            <person name="Grandbois E."/>
            <person name="Gyaltsen K."/>
            <person name="Hafez N."/>
            <person name="Hagopian D."/>
            <person name="Hagos B."/>
            <person name="Hall J."/>
            <person name="Hatcher B."/>
            <person name="Heller A."/>
            <person name="Higgins H."/>
            <person name="Honan T."/>
            <person name="Horn A."/>
            <person name="Houde N."/>
            <person name="Hughes L."/>
            <person name="Hulme W."/>
            <person name="Husby E."/>
            <person name="Iliev I."/>
            <person name="Jaffe D."/>
            <person name="Jones C."/>
            <person name="Kamal M."/>
            <person name="Kamat A."/>
            <person name="Kamvysselis M."/>
            <person name="Karlsson E."/>
            <person name="Kells C."/>
            <person name="Kieu A."/>
            <person name="Kisner P."/>
            <person name="Kodira C."/>
            <person name="Kulbokas E."/>
            <person name="Labutti K."/>
            <person name="Lama D."/>
            <person name="Landers T."/>
            <person name="Leger J."/>
            <person name="Levine S."/>
            <person name="Lewis D."/>
            <person name="Lewis T."/>
            <person name="Lindblad-toh K."/>
            <person name="Liu X."/>
            <person name="Lokyitsang T."/>
            <person name="Lokyitsang Y."/>
            <person name="Lucien O."/>
            <person name="Lui A."/>
            <person name="Ma L.J."/>
            <person name="Mabbitt R."/>
            <person name="Macdonald J."/>
            <person name="Maclean C."/>
            <person name="Major J."/>
            <person name="Manning J."/>
            <person name="Marabella R."/>
            <person name="Maru K."/>
            <person name="Matthews C."/>
            <person name="Mauceli E."/>
            <person name="Mccarthy M."/>
            <person name="Mcdonough S."/>
            <person name="Mcghee T."/>
            <person name="Meldrim J."/>
            <person name="Meneus L."/>
            <person name="Mesirov J."/>
            <person name="Mihalev A."/>
            <person name="Mihova T."/>
            <person name="Mikkelsen T."/>
            <person name="Mlenga V."/>
            <person name="Moru K."/>
            <person name="Mozes J."/>
            <person name="Mulrain L."/>
            <person name="Munson G."/>
            <person name="Naylor J."/>
            <person name="Newes C."/>
            <person name="Nguyen C."/>
            <person name="Nguyen N."/>
            <person name="Nguyen T."/>
            <person name="Nicol R."/>
            <person name="Nielsen C."/>
            <person name="Nizzari M."/>
            <person name="Norbu C."/>
            <person name="Norbu N."/>
            <person name="O'donnell P."/>
            <person name="Okoawo O."/>
            <person name="O'leary S."/>
            <person name="Omotosho B."/>
            <person name="O'neill K."/>
            <person name="Osman S."/>
            <person name="Parker S."/>
            <person name="Perrin D."/>
            <person name="Phunkhang P."/>
            <person name="Piqani B."/>
            <person name="Purcell S."/>
            <person name="Rachupka T."/>
            <person name="Ramasamy U."/>
            <person name="Rameau R."/>
            <person name="Ray V."/>
            <person name="Raymond C."/>
            <person name="Retta R."/>
            <person name="Richardson S."/>
            <person name="Rise C."/>
            <person name="Rodriguez J."/>
            <person name="Rogers J."/>
            <person name="Rogov P."/>
            <person name="Rutman M."/>
            <person name="Schupbach R."/>
            <person name="Seaman C."/>
            <person name="Settipalli S."/>
            <person name="Sharpe T."/>
            <person name="Sheridan J."/>
            <person name="Sherpa N."/>
            <person name="Shi J."/>
            <person name="Smirnov S."/>
            <person name="Smith C."/>
            <person name="Sougnez C."/>
            <person name="Spencer B."/>
            <person name="Stalker J."/>
            <person name="Stange-thomann N."/>
            <person name="Stavropoulos S."/>
            <person name="Stetson K."/>
            <person name="Stone C."/>
            <person name="Stone S."/>
            <person name="Stubbs M."/>
            <person name="Talamas J."/>
            <person name="Tchuinga P."/>
            <person name="Tenzing P."/>
            <person name="Tesfaye S."/>
            <person name="Theodore J."/>
            <person name="Thoulutsang Y."/>
            <person name="Topham K."/>
            <person name="Towey S."/>
            <person name="Tsamla T."/>
            <person name="Tsomo N."/>
            <person name="Vallee D."/>
            <person name="Vassiliev H."/>
            <person name="Venkataraman V."/>
            <person name="Vinson J."/>
            <person name="Vo A."/>
            <person name="Wade C."/>
            <person name="Wang S."/>
            <person name="Wangchuk T."/>
            <person name="Wangdi T."/>
            <person name="Whittaker C."/>
            <person name="Wilkinson J."/>
            <person name="Wu Y."/>
            <person name="Wyman D."/>
            <person name="Yadav S."/>
            <person name="Yang S."/>
            <person name="Yang X."/>
            <person name="Yeager S."/>
            <person name="Yee E."/>
            <person name="Young G."/>
            <person name="Zainoun J."/>
            <person name="Zembeck L."/>
            <person name="Zimmer A."/>
            <person name="Zody M."/>
            <person name="Lander E."/>
        </authorList>
    </citation>
    <scope>NUCLEOTIDE SEQUENCE [LARGE SCALE GENOMIC DNA]</scope>
</reference>
<evidence type="ECO:0000259" key="1">
    <source>
        <dbReference type="Pfam" id="PF23347"/>
    </source>
</evidence>
<protein>
    <submittedName>
        <fullName evidence="3">Uncharacterized protein</fullName>
    </submittedName>
</protein>
<evidence type="ECO:0000313" key="4">
    <source>
        <dbReference type="Proteomes" id="UP000007875"/>
    </source>
</evidence>
<dbReference type="GO" id="GO:0017056">
    <property type="term" value="F:structural constituent of nuclear pore"/>
    <property type="evidence" value="ECO:0007669"/>
    <property type="project" value="TreeGrafter"/>
</dbReference>
<dbReference type="Pfam" id="PF23347">
    <property type="entry name" value="TPR_Nup160_C"/>
    <property type="match status" value="1"/>
</dbReference>
<dbReference type="STRING" id="51511.ENSCSAVP00000019161"/>
<keyword evidence="4" id="KW-1185">Reference proteome</keyword>
<evidence type="ECO:0000313" key="3">
    <source>
        <dbReference type="Ensembl" id="ENSCSAVP00000019161.1"/>
    </source>
</evidence>
<feature type="domain" description="NUP160 middle TPR" evidence="2">
    <location>
        <begin position="3"/>
        <end position="181"/>
    </location>
</feature>
<dbReference type="PANTHER" id="PTHR21286">
    <property type="entry name" value="NUCLEAR PORE COMPLEX PROTEIN NUP160"/>
    <property type="match status" value="1"/>
</dbReference>